<name>A0ABT1SEV8_9FIRM</name>
<gene>
    <name evidence="1" type="ORF">NE686_18005</name>
</gene>
<organism evidence="1 2">
    <name type="scientific">Tissierella carlieri</name>
    <dbReference type="NCBI Taxonomy" id="689904"/>
    <lineage>
        <taxon>Bacteria</taxon>
        <taxon>Bacillati</taxon>
        <taxon>Bacillota</taxon>
        <taxon>Tissierellia</taxon>
        <taxon>Tissierellales</taxon>
        <taxon>Tissierellaceae</taxon>
        <taxon>Tissierella</taxon>
    </lineage>
</organism>
<accession>A0ABT1SEV8</accession>
<comment type="caution">
    <text evidence="1">The sequence shown here is derived from an EMBL/GenBank/DDBJ whole genome shotgun (WGS) entry which is preliminary data.</text>
</comment>
<dbReference type="RefSeq" id="WP_256312592.1">
    <property type="nucleotide sequence ID" value="NZ_JANGAC010000017.1"/>
</dbReference>
<evidence type="ECO:0000313" key="1">
    <source>
        <dbReference type="EMBL" id="MCQ4925000.1"/>
    </source>
</evidence>
<proteinExistence type="predicted"/>
<evidence type="ECO:0000313" key="2">
    <source>
        <dbReference type="Proteomes" id="UP001524478"/>
    </source>
</evidence>
<keyword evidence="2" id="KW-1185">Reference proteome</keyword>
<reference evidence="1 2" key="1">
    <citation type="submission" date="2022-06" db="EMBL/GenBank/DDBJ databases">
        <title>Isolation of gut microbiota from human fecal samples.</title>
        <authorList>
            <person name="Pamer E.G."/>
            <person name="Barat B."/>
            <person name="Waligurski E."/>
            <person name="Medina S."/>
            <person name="Paddock L."/>
            <person name="Mostad J."/>
        </authorList>
    </citation>
    <scope>NUCLEOTIDE SEQUENCE [LARGE SCALE GENOMIC DNA]</scope>
    <source>
        <strain evidence="1 2">DFI.7.95</strain>
    </source>
</reference>
<dbReference type="Proteomes" id="UP001524478">
    <property type="component" value="Unassembled WGS sequence"/>
</dbReference>
<sequence length="123" mass="13682">MSRYKVIIEDAINAYILDRSENTIVALCSTKRPDLGFKKLEKLVGQANKVESTHSDIQKGYIEIDKEFIIDSLENKEIPLDTISGVFIGKGEIVVTGIPNDEGHNCDAMGCNSINHVIYRKAI</sequence>
<dbReference type="EMBL" id="JANGAC010000017">
    <property type="protein sequence ID" value="MCQ4925000.1"/>
    <property type="molecule type" value="Genomic_DNA"/>
</dbReference>
<protein>
    <submittedName>
        <fullName evidence="1">Uncharacterized protein</fullName>
    </submittedName>
</protein>